<dbReference type="InterPro" id="IPR043993">
    <property type="entry name" value="T4SS_pilin"/>
</dbReference>
<sequence>MFYLINIFPHIERALHLSSAAFCVPWRDPLTKTSYCVGSPDEFGSGSGGKLSSLGTILTSLMDYVFVIAGILLLFMIIASGYTLMTSAGNPEAISKGKSHLTAALVGFLLVFAAFWILQIIEVFLGVQGTPFGFT</sequence>
<proteinExistence type="predicted"/>
<evidence type="ECO:0000313" key="3">
    <source>
        <dbReference type="Proteomes" id="UP000179069"/>
    </source>
</evidence>
<gene>
    <name evidence="2" type="ORF">A2785_03815</name>
</gene>
<feature type="transmembrane region" description="Helical" evidence="1">
    <location>
        <begin position="105"/>
        <end position="127"/>
    </location>
</feature>
<reference evidence="2 3" key="1">
    <citation type="journal article" date="2016" name="Nat. Commun.">
        <title>Thousands of microbial genomes shed light on interconnected biogeochemical processes in an aquifer system.</title>
        <authorList>
            <person name="Anantharaman K."/>
            <person name="Brown C.T."/>
            <person name="Hug L.A."/>
            <person name="Sharon I."/>
            <person name="Castelle C.J."/>
            <person name="Probst A.J."/>
            <person name="Thomas B.C."/>
            <person name="Singh A."/>
            <person name="Wilkins M.J."/>
            <person name="Karaoz U."/>
            <person name="Brodie E.L."/>
            <person name="Williams K.H."/>
            <person name="Hubbard S.S."/>
            <person name="Banfield J.F."/>
        </authorList>
    </citation>
    <scope>NUCLEOTIDE SEQUENCE [LARGE SCALE GENOMIC DNA]</scope>
</reference>
<feature type="transmembrane region" description="Helical" evidence="1">
    <location>
        <begin position="64"/>
        <end position="84"/>
    </location>
</feature>
<organism evidence="2 3">
    <name type="scientific">Candidatus Chisholmbacteria bacterium RIFCSPHIGHO2_01_FULL_49_18</name>
    <dbReference type="NCBI Taxonomy" id="1797590"/>
    <lineage>
        <taxon>Bacteria</taxon>
        <taxon>Candidatus Chisholmiibacteriota</taxon>
    </lineage>
</organism>
<dbReference type="EMBL" id="MHCI01000009">
    <property type="protein sequence ID" value="OGY16865.1"/>
    <property type="molecule type" value="Genomic_DNA"/>
</dbReference>
<dbReference type="Proteomes" id="UP000179069">
    <property type="component" value="Unassembled WGS sequence"/>
</dbReference>
<accession>A0A1G1VNA0</accession>
<keyword evidence="1" id="KW-0812">Transmembrane</keyword>
<keyword evidence="1" id="KW-1133">Transmembrane helix</keyword>
<dbReference type="AlphaFoldDB" id="A0A1G1VNA0"/>
<evidence type="ECO:0000313" key="2">
    <source>
        <dbReference type="EMBL" id="OGY16865.1"/>
    </source>
</evidence>
<dbReference type="Pfam" id="PF18895">
    <property type="entry name" value="T4SS_pilin"/>
    <property type="match status" value="1"/>
</dbReference>
<protein>
    <submittedName>
        <fullName evidence="2">Uncharacterized protein</fullName>
    </submittedName>
</protein>
<evidence type="ECO:0000256" key="1">
    <source>
        <dbReference type="SAM" id="Phobius"/>
    </source>
</evidence>
<keyword evidence="1" id="KW-0472">Membrane</keyword>
<comment type="caution">
    <text evidence="2">The sequence shown here is derived from an EMBL/GenBank/DDBJ whole genome shotgun (WGS) entry which is preliminary data.</text>
</comment>
<name>A0A1G1VNA0_9BACT</name>